<dbReference type="EMBL" id="JASCZI010000116">
    <property type="protein sequence ID" value="MED6108938.1"/>
    <property type="molecule type" value="Genomic_DNA"/>
</dbReference>
<gene>
    <name evidence="3" type="ORF">PIB30_028919</name>
</gene>
<dbReference type="Proteomes" id="UP001341840">
    <property type="component" value="Unassembled WGS sequence"/>
</dbReference>
<keyword evidence="2" id="KW-1133">Transmembrane helix</keyword>
<reference evidence="3 4" key="1">
    <citation type="journal article" date="2023" name="Plants (Basel)">
        <title>Bridging the Gap: Combining Genomics and Transcriptomics Approaches to Understand Stylosanthes scabra, an Orphan Legume from the Brazilian Caatinga.</title>
        <authorList>
            <person name="Ferreira-Neto J.R.C."/>
            <person name="da Silva M.D."/>
            <person name="Binneck E."/>
            <person name="de Melo N.F."/>
            <person name="da Silva R.H."/>
            <person name="de Melo A.L.T.M."/>
            <person name="Pandolfi V."/>
            <person name="Bustamante F.O."/>
            <person name="Brasileiro-Vidal A.C."/>
            <person name="Benko-Iseppon A.M."/>
        </authorList>
    </citation>
    <scope>NUCLEOTIDE SEQUENCE [LARGE SCALE GENOMIC DNA]</scope>
    <source>
        <tissue evidence="3">Leaves</tissue>
    </source>
</reference>
<evidence type="ECO:0000313" key="3">
    <source>
        <dbReference type="EMBL" id="MED6108938.1"/>
    </source>
</evidence>
<keyword evidence="2" id="KW-0812">Transmembrane</keyword>
<evidence type="ECO:0000256" key="2">
    <source>
        <dbReference type="SAM" id="Phobius"/>
    </source>
</evidence>
<keyword evidence="4" id="KW-1185">Reference proteome</keyword>
<evidence type="ECO:0000256" key="1">
    <source>
        <dbReference type="SAM" id="MobiDB-lite"/>
    </source>
</evidence>
<feature type="region of interest" description="Disordered" evidence="1">
    <location>
        <begin position="14"/>
        <end position="37"/>
    </location>
</feature>
<feature type="region of interest" description="Disordered" evidence="1">
    <location>
        <begin position="98"/>
        <end position="119"/>
    </location>
</feature>
<keyword evidence="2" id="KW-0472">Membrane</keyword>
<comment type="caution">
    <text evidence="3">The sequence shown here is derived from an EMBL/GenBank/DDBJ whole genome shotgun (WGS) entry which is preliminary data.</text>
</comment>
<sequence length="172" mass="18201">MATVFLDTSILIPDEVDDSDDGDYAAEDGGRTSDKSSPSVLLSFFVSLSLSFTSFLSFFMTTARRLSFRFAASASELPATAKELSSKATTETLAVPWKSGGAQGSEAAETEHSRTTAATALPSPTINVARFSSSINDGDCETLMKTRDVYMVARRCVAAASLHQPLPAASLV</sequence>
<feature type="transmembrane region" description="Helical" evidence="2">
    <location>
        <begin position="40"/>
        <end position="60"/>
    </location>
</feature>
<protein>
    <submittedName>
        <fullName evidence="3">Uncharacterized protein</fullName>
    </submittedName>
</protein>
<organism evidence="3 4">
    <name type="scientific">Stylosanthes scabra</name>
    <dbReference type="NCBI Taxonomy" id="79078"/>
    <lineage>
        <taxon>Eukaryota</taxon>
        <taxon>Viridiplantae</taxon>
        <taxon>Streptophyta</taxon>
        <taxon>Embryophyta</taxon>
        <taxon>Tracheophyta</taxon>
        <taxon>Spermatophyta</taxon>
        <taxon>Magnoliopsida</taxon>
        <taxon>eudicotyledons</taxon>
        <taxon>Gunneridae</taxon>
        <taxon>Pentapetalae</taxon>
        <taxon>rosids</taxon>
        <taxon>fabids</taxon>
        <taxon>Fabales</taxon>
        <taxon>Fabaceae</taxon>
        <taxon>Papilionoideae</taxon>
        <taxon>50 kb inversion clade</taxon>
        <taxon>dalbergioids sensu lato</taxon>
        <taxon>Dalbergieae</taxon>
        <taxon>Pterocarpus clade</taxon>
        <taxon>Stylosanthes</taxon>
    </lineage>
</organism>
<evidence type="ECO:0000313" key="4">
    <source>
        <dbReference type="Proteomes" id="UP001341840"/>
    </source>
</evidence>
<accession>A0ABU6QAR9</accession>
<name>A0ABU6QAR9_9FABA</name>
<feature type="compositionally biased region" description="Acidic residues" evidence="1">
    <location>
        <begin position="14"/>
        <end position="26"/>
    </location>
</feature>
<proteinExistence type="predicted"/>